<feature type="non-terminal residue" evidence="1">
    <location>
        <position position="141"/>
    </location>
</feature>
<comment type="caution">
    <text evidence="1">The sequence shown here is derived from an EMBL/GenBank/DDBJ whole genome shotgun (WGS) entry which is preliminary data.</text>
</comment>
<dbReference type="AlphaFoldDB" id="X6L7P4"/>
<protein>
    <submittedName>
        <fullName evidence="1">Uncharacterized protein</fullName>
    </submittedName>
</protein>
<keyword evidence="2" id="KW-1185">Reference proteome</keyword>
<sequence>MFENKKGILMLKQKLKNKKNINSTLNNLLPHEHEFLIFGGECKRACYSYHPLKNEYKHCAVKLTDSNKKDSNQIILLSFGGEYKHTLLMKYVSVWNNDNNENEMDKLKKSNNYNKWIPFTDNHNNQIHIGGAGDHYEGVRA</sequence>
<evidence type="ECO:0000313" key="2">
    <source>
        <dbReference type="Proteomes" id="UP000023152"/>
    </source>
</evidence>
<accession>X6L7P4</accession>
<reference evidence="1 2" key="1">
    <citation type="journal article" date="2013" name="Curr. Biol.">
        <title>The Genome of the Foraminiferan Reticulomyxa filosa.</title>
        <authorList>
            <person name="Glockner G."/>
            <person name="Hulsmann N."/>
            <person name="Schleicher M."/>
            <person name="Noegel A.A."/>
            <person name="Eichinger L."/>
            <person name="Gallinger C."/>
            <person name="Pawlowski J."/>
            <person name="Sierra R."/>
            <person name="Euteneuer U."/>
            <person name="Pillet L."/>
            <person name="Moustafa A."/>
            <person name="Platzer M."/>
            <person name="Groth M."/>
            <person name="Szafranski K."/>
            <person name="Schliwa M."/>
        </authorList>
    </citation>
    <scope>NUCLEOTIDE SEQUENCE [LARGE SCALE GENOMIC DNA]</scope>
</reference>
<proteinExistence type="predicted"/>
<gene>
    <name evidence="1" type="ORF">RFI_40109</name>
</gene>
<evidence type="ECO:0000313" key="1">
    <source>
        <dbReference type="EMBL" id="ETN97420.1"/>
    </source>
</evidence>
<name>X6L7P4_RETFI</name>
<organism evidence="1 2">
    <name type="scientific">Reticulomyxa filosa</name>
    <dbReference type="NCBI Taxonomy" id="46433"/>
    <lineage>
        <taxon>Eukaryota</taxon>
        <taxon>Sar</taxon>
        <taxon>Rhizaria</taxon>
        <taxon>Retaria</taxon>
        <taxon>Foraminifera</taxon>
        <taxon>Monothalamids</taxon>
        <taxon>Reticulomyxidae</taxon>
        <taxon>Reticulomyxa</taxon>
    </lineage>
</organism>
<dbReference type="EMBL" id="ASPP01049779">
    <property type="protein sequence ID" value="ETN97420.1"/>
    <property type="molecule type" value="Genomic_DNA"/>
</dbReference>
<dbReference type="Proteomes" id="UP000023152">
    <property type="component" value="Unassembled WGS sequence"/>
</dbReference>